<dbReference type="EMBL" id="CP052766">
    <property type="protein sequence ID" value="QJR79630.1"/>
    <property type="molecule type" value="Genomic_DNA"/>
</dbReference>
<dbReference type="AlphaFoldDB" id="A0A6M4MAD5"/>
<dbReference type="KEGG" id="apel:CA267_001865"/>
<organism evidence="1 2">
    <name type="scientific">Alteromonas pelagimontana</name>
    <dbReference type="NCBI Taxonomy" id="1858656"/>
    <lineage>
        <taxon>Bacteria</taxon>
        <taxon>Pseudomonadati</taxon>
        <taxon>Pseudomonadota</taxon>
        <taxon>Gammaproteobacteria</taxon>
        <taxon>Alteromonadales</taxon>
        <taxon>Alteromonadaceae</taxon>
        <taxon>Alteromonas/Salinimonas group</taxon>
        <taxon>Alteromonas</taxon>
    </lineage>
</organism>
<accession>A0A6M4MAD5</accession>
<keyword evidence="2" id="KW-1185">Reference proteome</keyword>
<evidence type="ECO:0000313" key="1">
    <source>
        <dbReference type="EMBL" id="QJR79630.1"/>
    </source>
</evidence>
<name>A0A6M4MAD5_9ALTE</name>
<gene>
    <name evidence="1" type="ORF">CA267_001865</name>
</gene>
<proteinExistence type="predicted"/>
<reference evidence="2" key="1">
    <citation type="submission" date="2014-12" db="EMBL/GenBank/DDBJ databases">
        <title>Complete genome sequence of a multi-drug resistant Klebsiella pneumoniae.</title>
        <authorList>
            <person name="Hua X."/>
            <person name="Chen Q."/>
            <person name="Li X."/>
            <person name="Feng Y."/>
            <person name="Ruan Z."/>
            <person name="Yu Y."/>
        </authorList>
    </citation>
    <scope>NUCLEOTIDE SEQUENCE [LARGE SCALE GENOMIC DNA]</scope>
    <source>
        <strain evidence="2">5.12</strain>
    </source>
</reference>
<sequence>MKPHLEAIIDFSNGRWVSVEDAKQHLSHRKALSQTIQQMGYGDECIVELSMSKGLITRYRAFRTKGMTVIEIAKYRKSLGIVTAPESYPWRKSA</sequence>
<evidence type="ECO:0000313" key="2">
    <source>
        <dbReference type="Proteomes" id="UP000219285"/>
    </source>
</evidence>
<dbReference type="Proteomes" id="UP000219285">
    <property type="component" value="Chromosome"/>
</dbReference>
<dbReference type="RefSeq" id="WP_075609047.1">
    <property type="nucleotide sequence ID" value="NZ_CP052766.1"/>
</dbReference>
<protein>
    <submittedName>
        <fullName evidence="1">Uncharacterized protein</fullName>
    </submittedName>
</protein>
<reference evidence="1 2" key="2">
    <citation type="submission" date="2020-04" db="EMBL/GenBank/DDBJ databases">
        <title>Complete genome sequence of Alteromonas pelagimontana 5.12T.</title>
        <authorList>
            <person name="Sinha R.K."/>
            <person name="Krishnan K.P."/>
            <person name="Kurian J.P."/>
        </authorList>
    </citation>
    <scope>NUCLEOTIDE SEQUENCE [LARGE SCALE GENOMIC DNA]</scope>
    <source>
        <strain evidence="1 2">5.12</strain>
    </source>
</reference>